<dbReference type="InterPro" id="IPR020904">
    <property type="entry name" value="Sc_DH/Rdtase_CS"/>
</dbReference>
<sequence length="338" mass="36508">MALDFPPSPRDFLAFRSSRTLAIAIIPLLLTLSYALRKKPRRSFKVPKNEERVLVLGASSGIGRSVARQYAARGARVCIVGRRESMLREVEAECRAARTAAGFPVSSPSDIFSVAADFASPDDMVRVRKAVEDAWGGLDTHVIAAGVSALQPLMAVAGAEVGRGIPLKDPTTKDIQHTANVALAAIRGNYLGPLIAAVAFVPMLSNTSKSPSVVLVNSLASVIPAPTRTLYASTKASSLVLYQALSIEHPSIRFTFLMPSTVEGNFRASAVDSGPVREKDPNAHGLKREDVARRCIQAVDNEEKAVFVPEAMRYAHLLYWIVPSFIEKMASKKYGFST</sequence>
<comment type="similarity">
    <text evidence="1">Belongs to the short-chain dehydrogenases/reductases (SDR) family.</text>
</comment>
<keyword evidence="5" id="KW-1133">Transmembrane helix</keyword>
<evidence type="ECO:0000256" key="3">
    <source>
        <dbReference type="ARBA" id="ARBA00023002"/>
    </source>
</evidence>
<dbReference type="OMA" id="DTLHICA"/>
<reference evidence="7" key="1">
    <citation type="submission" date="2014-04" db="EMBL/GenBank/DDBJ databases">
        <title>Evolutionary Origins and Diversification of the Mycorrhizal Mutualists.</title>
        <authorList>
            <consortium name="DOE Joint Genome Institute"/>
            <consortium name="Mycorrhizal Genomics Consortium"/>
            <person name="Kohler A."/>
            <person name="Kuo A."/>
            <person name="Nagy L.G."/>
            <person name="Floudas D."/>
            <person name="Copeland A."/>
            <person name="Barry K.W."/>
            <person name="Cichocki N."/>
            <person name="Veneault-Fourrey C."/>
            <person name="LaButti K."/>
            <person name="Lindquist E.A."/>
            <person name="Lipzen A."/>
            <person name="Lundell T."/>
            <person name="Morin E."/>
            <person name="Murat C."/>
            <person name="Riley R."/>
            <person name="Ohm R."/>
            <person name="Sun H."/>
            <person name="Tunlid A."/>
            <person name="Henrissat B."/>
            <person name="Grigoriev I.V."/>
            <person name="Hibbett D.S."/>
            <person name="Martin F."/>
        </authorList>
    </citation>
    <scope>NUCLEOTIDE SEQUENCE [LARGE SCALE GENOMIC DNA]</scope>
    <source>
        <strain evidence="7">FD-334 SS-4</strain>
    </source>
</reference>
<dbReference type="AlphaFoldDB" id="A0A0D2PLW1"/>
<gene>
    <name evidence="6" type="ORF">HYPSUDRAFT_166479</name>
</gene>
<evidence type="ECO:0000256" key="1">
    <source>
        <dbReference type="ARBA" id="ARBA00006484"/>
    </source>
</evidence>
<keyword evidence="3" id="KW-0560">Oxidoreductase</keyword>
<dbReference type="PRINTS" id="PR00081">
    <property type="entry name" value="GDHRDH"/>
</dbReference>
<organism evidence="6 7">
    <name type="scientific">Hypholoma sublateritium (strain FD-334 SS-4)</name>
    <dbReference type="NCBI Taxonomy" id="945553"/>
    <lineage>
        <taxon>Eukaryota</taxon>
        <taxon>Fungi</taxon>
        <taxon>Dikarya</taxon>
        <taxon>Basidiomycota</taxon>
        <taxon>Agaricomycotina</taxon>
        <taxon>Agaricomycetes</taxon>
        <taxon>Agaricomycetidae</taxon>
        <taxon>Agaricales</taxon>
        <taxon>Agaricineae</taxon>
        <taxon>Strophariaceae</taxon>
        <taxon>Hypholoma</taxon>
    </lineage>
</organism>
<accession>A0A0D2PLW1</accession>
<feature type="transmembrane region" description="Helical" evidence="5">
    <location>
        <begin position="20"/>
        <end position="36"/>
    </location>
</feature>
<proteinExistence type="inferred from homology"/>
<dbReference type="Pfam" id="PF00106">
    <property type="entry name" value="adh_short"/>
    <property type="match status" value="1"/>
</dbReference>
<protein>
    <recommendedName>
        <fullName evidence="8">NAD(P)-binding protein</fullName>
    </recommendedName>
</protein>
<evidence type="ECO:0008006" key="8">
    <source>
        <dbReference type="Google" id="ProtNLM"/>
    </source>
</evidence>
<dbReference type="Gene3D" id="3.40.50.720">
    <property type="entry name" value="NAD(P)-binding Rossmann-like Domain"/>
    <property type="match status" value="1"/>
</dbReference>
<evidence type="ECO:0000256" key="4">
    <source>
        <dbReference type="ARBA" id="ARBA00037096"/>
    </source>
</evidence>
<comment type="function">
    <text evidence="4">Putative oxidoreductase.</text>
</comment>
<evidence type="ECO:0000313" key="6">
    <source>
        <dbReference type="EMBL" id="KJA20900.1"/>
    </source>
</evidence>
<dbReference type="OrthoDB" id="37659at2759"/>
<keyword evidence="2" id="KW-0521">NADP</keyword>
<dbReference type="InterPro" id="IPR002347">
    <property type="entry name" value="SDR_fam"/>
</dbReference>
<dbReference type="GO" id="GO:0016020">
    <property type="term" value="C:membrane"/>
    <property type="evidence" value="ECO:0007669"/>
    <property type="project" value="TreeGrafter"/>
</dbReference>
<dbReference type="EMBL" id="KN817563">
    <property type="protein sequence ID" value="KJA20900.1"/>
    <property type="molecule type" value="Genomic_DNA"/>
</dbReference>
<evidence type="ECO:0000313" key="7">
    <source>
        <dbReference type="Proteomes" id="UP000054270"/>
    </source>
</evidence>
<dbReference type="PROSITE" id="PS00061">
    <property type="entry name" value="ADH_SHORT"/>
    <property type="match status" value="1"/>
</dbReference>
<dbReference type="GO" id="GO:0016491">
    <property type="term" value="F:oxidoreductase activity"/>
    <property type="evidence" value="ECO:0007669"/>
    <property type="project" value="UniProtKB-KW"/>
</dbReference>
<dbReference type="Proteomes" id="UP000054270">
    <property type="component" value="Unassembled WGS sequence"/>
</dbReference>
<evidence type="ECO:0000256" key="2">
    <source>
        <dbReference type="ARBA" id="ARBA00022857"/>
    </source>
</evidence>
<dbReference type="PANTHER" id="PTHR44196:SF1">
    <property type="entry name" value="DEHYDROGENASE_REDUCTASE SDR FAMILY MEMBER 7B"/>
    <property type="match status" value="1"/>
</dbReference>
<dbReference type="SUPFAM" id="SSF51735">
    <property type="entry name" value="NAD(P)-binding Rossmann-fold domains"/>
    <property type="match status" value="1"/>
</dbReference>
<keyword evidence="5" id="KW-0472">Membrane</keyword>
<evidence type="ECO:0000256" key="5">
    <source>
        <dbReference type="SAM" id="Phobius"/>
    </source>
</evidence>
<dbReference type="InterPro" id="IPR036291">
    <property type="entry name" value="NAD(P)-bd_dom_sf"/>
</dbReference>
<dbReference type="STRING" id="945553.A0A0D2PLW1"/>
<name>A0A0D2PLW1_HYPSF</name>
<keyword evidence="5" id="KW-0812">Transmembrane</keyword>
<keyword evidence="7" id="KW-1185">Reference proteome</keyword>
<dbReference type="PANTHER" id="PTHR44196">
    <property type="entry name" value="DEHYDROGENASE/REDUCTASE SDR FAMILY MEMBER 7B"/>
    <property type="match status" value="1"/>
</dbReference>